<evidence type="ECO:0000256" key="1">
    <source>
        <dbReference type="SAM" id="MobiDB-lite"/>
    </source>
</evidence>
<feature type="region of interest" description="Disordered" evidence="1">
    <location>
        <begin position="243"/>
        <end position="267"/>
    </location>
</feature>
<name>A0A3N0Z7R9_ANAGA</name>
<feature type="compositionally biased region" description="Polar residues" evidence="1">
    <location>
        <begin position="57"/>
        <end position="67"/>
    </location>
</feature>
<accession>A0A3N0Z7R9</accession>
<dbReference type="EMBL" id="RJVU01007045">
    <property type="protein sequence ID" value="ROL53998.1"/>
    <property type="molecule type" value="Genomic_DNA"/>
</dbReference>
<feature type="region of interest" description="Disordered" evidence="1">
    <location>
        <begin position="130"/>
        <end position="155"/>
    </location>
</feature>
<dbReference type="AlphaFoldDB" id="A0A3N0Z7R9"/>
<evidence type="ECO:0000313" key="3">
    <source>
        <dbReference type="Proteomes" id="UP000281406"/>
    </source>
</evidence>
<feature type="compositionally biased region" description="Low complexity" evidence="1">
    <location>
        <begin position="133"/>
        <end position="155"/>
    </location>
</feature>
<feature type="compositionally biased region" description="Polar residues" evidence="1">
    <location>
        <begin position="77"/>
        <end position="87"/>
    </location>
</feature>
<reference evidence="2 3" key="1">
    <citation type="submission" date="2018-10" db="EMBL/GenBank/DDBJ databases">
        <title>Genome assembly for a Yunnan-Guizhou Plateau 3E fish, Anabarilius grahami (Regan), and its evolutionary and genetic applications.</title>
        <authorList>
            <person name="Jiang W."/>
        </authorList>
    </citation>
    <scope>NUCLEOTIDE SEQUENCE [LARGE SCALE GENOMIC DNA]</scope>
    <source>
        <strain evidence="2">AG-KIZ</strain>
        <tissue evidence="2">Muscle</tissue>
    </source>
</reference>
<gene>
    <name evidence="2" type="ORF">DPX16_15596</name>
</gene>
<protein>
    <submittedName>
        <fullName evidence="2">Uncharacterized protein</fullName>
    </submittedName>
</protein>
<feature type="compositionally biased region" description="Pro residues" evidence="1">
    <location>
        <begin position="243"/>
        <end position="257"/>
    </location>
</feature>
<keyword evidence="3" id="KW-1185">Reference proteome</keyword>
<dbReference type="Proteomes" id="UP000281406">
    <property type="component" value="Unassembled WGS sequence"/>
</dbReference>
<organism evidence="2 3">
    <name type="scientific">Anabarilius grahami</name>
    <name type="common">Kanglang fish</name>
    <name type="synonym">Barilius grahami</name>
    <dbReference type="NCBI Taxonomy" id="495550"/>
    <lineage>
        <taxon>Eukaryota</taxon>
        <taxon>Metazoa</taxon>
        <taxon>Chordata</taxon>
        <taxon>Craniata</taxon>
        <taxon>Vertebrata</taxon>
        <taxon>Euteleostomi</taxon>
        <taxon>Actinopterygii</taxon>
        <taxon>Neopterygii</taxon>
        <taxon>Teleostei</taxon>
        <taxon>Ostariophysi</taxon>
        <taxon>Cypriniformes</taxon>
        <taxon>Xenocyprididae</taxon>
        <taxon>Xenocypridinae</taxon>
        <taxon>Xenocypridinae incertae sedis</taxon>
        <taxon>Anabarilius</taxon>
    </lineage>
</organism>
<feature type="region of interest" description="Disordered" evidence="1">
    <location>
        <begin position="34"/>
        <end position="87"/>
    </location>
</feature>
<comment type="caution">
    <text evidence="2">The sequence shown here is derived from an EMBL/GenBank/DDBJ whole genome shotgun (WGS) entry which is preliminary data.</text>
</comment>
<feature type="non-terminal residue" evidence="2">
    <location>
        <position position="1"/>
    </location>
</feature>
<evidence type="ECO:0000313" key="2">
    <source>
        <dbReference type="EMBL" id="ROL53998.1"/>
    </source>
</evidence>
<sequence length="267" mass="28602">ERSKARLPVDGPRGDFAAYVEWVLVNNESPFTICLTEESPTPDPEPSQPPPHPGQRLCQSPPQTRSTIALEPKPNGMSDQVRQPATSSVPVEFEGMDGALPTLLPLRLSCSWPLCNIMRIWKKKFPSPLFPRSSKSPVSPLVPASSKSPVSPLVPPSSKSPVSLLVPPSSKSPVSPLVPPSSKSPVSLKFLPSLPLPPPLPTPASSSAPSPLFPFSPSAPPLNLLCSMDLPWVFRSPAPPWQKDPLAPPPVTKPLTPPWLIDQSAPP</sequence>
<feature type="compositionally biased region" description="Pro residues" evidence="1">
    <location>
        <begin position="41"/>
        <end position="53"/>
    </location>
</feature>
<proteinExistence type="predicted"/>